<gene>
    <name evidence="1" type="ORF">CRENPOLYSF1_50089</name>
</gene>
<name>A0A1R4HCT8_9GAMM</name>
<accession>A0A1R4HCT8</accession>
<dbReference type="Pfam" id="PF11903">
    <property type="entry name" value="ParD_like"/>
    <property type="match status" value="1"/>
</dbReference>
<proteinExistence type="predicted"/>
<sequence>MAEGQGVYNAVNGYNESIVKICKVVGSSLKNVLLHGIMQKLGGDNCRDVFLILAVTMTTNVALSQEVSNGRKPSIRINQELYDQAKQDAALEHRSIAGQIEFWAKVGRAALDNPDLPVSFVAESLASISEPREQSQPFVPRR</sequence>
<dbReference type="EMBL" id="FUKI01000126">
    <property type="protein sequence ID" value="SJM94042.1"/>
    <property type="molecule type" value="Genomic_DNA"/>
</dbReference>
<keyword evidence="2" id="KW-1185">Reference proteome</keyword>
<protein>
    <recommendedName>
        <fullName evidence="3">ParD-like antitoxin of type II toxin-antitoxin system</fullName>
    </recommendedName>
</protein>
<reference evidence="2" key="1">
    <citation type="submission" date="2017-02" db="EMBL/GenBank/DDBJ databases">
        <authorList>
            <person name="Daims H."/>
        </authorList>
    </citation>
    <scope>NUCLEOTIDE SEQUENCE [LARGE SCALE GENOMIC DNA]</scope>
</reference>
<dbReference type="AlphaFoldDB" id="A0A1R4HCT8"/>
<evidence type="ECO:0008006" key="3">
    <source>
        <dbReference type="Google" id="ProtNLM"/>
    </source>
</evidence>
<dbReference type="InterPro" id="IPR021831">
    <property type="entry name" value="ParD-like"/>
</dbReference>
<organism evidence="1 2">
    <name type="scientific">Crenothrix polyspora</name>
    <dbReference type="NCBI Taxonomy" id="360316"/>
    <lineage>
        <taxon>Bacteria</taxon>
        <taxon>Pseudomonadati</taxon>
        <taxon>Pseudomonadota</taxon>
        <taxon>Gammaproteobacteria</taxon>
        <taxon>Methylococcales</taxon>
        <taxon>Crenotrichaceae</taxon>
        <taxon>Crenothrix</taxon>
    </lineage>
</organism>
<evidence type="ECO:0000313" key="2">
    <source>
        <dbReference type="Proteomes" id="UP000195667"/>
    </source>
</evidence>
<dbReference type="Proteomes" id="UP000195667">
    <property type="component" value="Unassembled WGS sequence"/>
</dbReference>
<evidence type="ECO:0000313" key="1">
    <source>
        <dbReference type="EMBL" id="SJM94042.1"/>
    </source>
</evidence>